<keyword evidence="4 7" id="KW-0689">Ribosomal protein</keyword>
<dbReference type="Pfam" id="PF01281">
    <property type="entry name" value="Ribosomal_L9_N"/>
    <property type="match status" value="1"/>
</dbReference>
<dbReference type="GO" id="GO:0006412">
    <property type="term" value="P:translation"/>
    <property type="evidence" value="ECO:0007669"/>
    <property type="project" value="UniProtKB-UniRule"/>
</dbReference>
<dbReference type="InterPro" id="IPR020594">
    <property type="entry name" value="Ribosomal_bL9_bac/chp"/>
</dbReference>
<evidence type="ECO:0000256" key="5">
    <source>
        <dbReference type="ARBA" id="ARBA00023274"/>
    </source>
</evidence>
<comment type="caution">
    <text evidence="9">The sequence shown here is derived from an EMBL/GenBank/DDBJ whole genome shotgun (WGS) entry which is preliminary data.</text>
</comment>
<dbReference type="InterPro" id="IPR020069">
    <property type="entry name" value="Ribosomal_bL9_C"/>
</dbReference>
<dbReference type="Pfam" id="PF03948">
    <property type="entry name" value="Ribosomal_L9_C"/>
    <property type="match status" value="1"/>
</dbReference>
<organism evidence="9 10">
    <name type="scientific">Candidatus Vesicomyosocius endoextente</name>
    <dbReference type="NCBI Taxonomy" id="2738853"/>
    <lineage>
        <taxon>Bacteria</taxon>
        <taxon>Pseudomonadati</taxon>
        <taxon>Pseudomonadota</taxon>
        <taxon>Gammaproteobacteria</taxon>
        <taxon>Candidatus Pseudothioglobaceae</taxon>
        <taxon>Candidatus Vesicomyidisocius</taxon>
    </lineage>
</organism>
<evidence type="ECO:0000256" key="1">
    <source>
        <dbReference type="ARBA" id="ARBA00010605"/>
    </source>
</evidence>
<dbReference type="InterPro" id="IPR009027">
    <property type="entry name" value="Ribosomal_bL9/RNase_H1_N"/>
</dbReference>
<keyword evidence="5 7" id="KW-0687">Ribonucleoprotein</keyword>
<evidence type="ECO:0000313" key="10">
    <source>
        <dbReference type="Proteomes" id="UP000525329"/>
    </source>
</evidence>
<dbReference type="NCBIfam" id="TIGR00158">
    <property type="entry name" value="L9"/>
    <property type="match status" value="1"/>
</dbReference>
<evidence type="ECO:0000256" key="4">
    <source>
        <dbReference type="ARBA" id="ARBA00022980"/>
    </source>
</evidence>
<dbReference type="GO" id="GO:0019843">
    <property type="term" value="F:rRNA binding"/>
    <property type="evidence" value="ECO:0007669"/>
    <property type="project" value="UniProtKB-UniRule"/>
</dbReference>
<dbReference type="EMBL" id="JACCHU010000001">
    <property type="protein sequence ID" value="NYT52100.1"/>
    <property type="molecule type" value="Genomic_DNA"/>
</dbReference>
<dbReference type="Gene3D" id="3.40.5.10">
    <property type="entry name" value="Ribosomal protein L9, N-terminal domain"/>
    <property type="match status" value="1"/>
</dbReference>
<dbReference type="InterPro" id="IPR020070">
    <property type="entry name" value="Ribosomal_bL9_N"/>
</dbReference>
<dbReference type="PROSITE" id="PS00651">
    <property type="entry name" value="RIBOSOMAL_L9"/>
    <property type="match status" value="1"/>
</dbReference>
<evidence type="ECO:0000256" key="3">
    <source>
        <dbReference type="ARBA" id="ARBA00022884"/>
    </source>
</evidence>
<dbReference type="AlphaFoldDB" id="A0A853GB59"/>
<dbReference type="SUPFAM" id="SSF55653">
    <property type="entry name" value="Ribosomal protein L9 C-domain"/>
    <property type="match status" value="1"/>
</dbReference>
<dbReference type="GO" id="GO:0005840">
    <property type="term" value="C:ribosome"/>
    <property type="evidence" value="ECO:0007669"/>
    <property type="project" value="UniProtKB-KW"/>
</dbReference>
<keyword evidence="2 7" id="KW-0699">rRNA-binding</keyword>
<sequence>MQVILLENIQKLGNLGDVINVKAGYTRNFLIPKGKAKLATKTNLIEFELIKAKLQAAEAKTLKNAKVIEAKITDTICIIQANASEEGKLFGSINTTDIQTSLIKSGFKIEKRNIDIPETIRHTGEYEININLHTNITVSVKIVIEALQKA</sequence>
<dbReference type="GO" id="GO:1990904">
    <property type="term" value="C:ribonucleoprotein complex"/>
    <property type="evidence" value="ECO:0007669"/>
    <property type="project" value="UniProtKB-KW"/>
</dbReference>
<dbReference type="InterPro" id="IPR036935">
    <property type="entry name" value="Ribosomal_bL9_N_sf"/>
</dbReference>
<comment type="function">
    <text evidence="7">Binds to the 23S rRNA.</text>
</comment>
<dbReference type="PANTHER" id="PTHR21368">
    <property type="entry name" value="50S RIBOSOMAL PROTEIN L9"/>
    <property type="match status" value="1"/>
</dbReference>
<evidence type="ECO:0000313" key="9">
    <source>
        <dbReference type="EMBL" id="NYT52100.1"/>
    </source>
</evidence>
<protein>
    <recommendedName>
        <fullName evidence="6 7">Large ribosomal subunit protein bL9</fullName>
    </recommendedName>
</protein>
<evidence type="ECO:0000256" key="7">
    <source>
        <dbReference type="HAMAP-Rule" id="MF_00503"/>
    </source>
</evidence>
<dbReference type="InterPro" id="IPR036791">
    <property type="entry name" value="Ribosomal_bL9_C_sf"/>
</dbReference>
<keyword evidence="3 7" id="KW-0694">RNA-binding</keyword>
<proteinExistence type="inferred from homology"/>
<dbReference type="GO" id="GO:0003735">
    <property type="term" value="F:structural constituent of ribosome"/>
    <property type="evidence" value="ECO:0007669"/>
    <property type="project" value="InterPro"/>
</dbReference>
<feature type="domain" description="Ribosomal protein L9" evidence="8">
    <location>
        <begin position="13"/>
        <end position="40"/>
    </location>
</feature>
<dbReference type="InterPro" id="IPR000244">
    <property type="entry name" value="Ribosomal_bL9"/>
</dbReference>
<reference evidence="9 10" key="1">
    <citation type="submission" date="2020-05" db="EMBL/GenBank/DDBJ databases">
        <title>Horizontal transmission and recombination maintain forever young bacterial symbiont genomes.</title>
        <authorList>
            <person name="Russell S.L."/>
            <person name="Pepper-Tunick E."/>
            <person name="Svedberg J."/>
            <person name="Byrne A."/>
            <person name="Ruelas Castillo J."/>
            <person name="Vollmers C."/>
            <person name="Beinart R.A."/>
            <person name="Corbett-Detig R."/>
        </authorList>
    </citation>
    <scope>NUCLEOTIDE SEQUENCE [LARGE SCALE GENOMIC DNA]</scope>
    <source>
        <strain evidence="9">Monterey_2004</strain>
    </source>
</reference>
<name>A0A853GB59_9GAMM</name>
<comment type="similarity">
    <text evidence="1 7">Belongs to the bacterial ribosomal protein bL9 family.</text>
</comment>
<evidence type="ECO:0000256" key="2">
    <source>
        <dbReference type="ARBA" id="ARBA00022730"/>
    </source>
</evidence>
<dbReference type="Proteomes" id="UP000525329">
    <property type="component" value="Unassembled WGS sequence"/>
</dbReference>
<evidence type="ECO:0000256" key="6">
    <source>
        <dbReference type="ARBA" id="ARBA00035292"/>
    </source>
</evidence>
<dbReference type="HAMAP" id="MF_00503">
    <property type="entry name" value="Ribosomal_bL9"/>
    <property type="match status" value="1"/>
</dbReference>
<evidence type="ECO:0000259" key="8">
    <source>
        <dbReference type="PROSITE" id="PS00651"/>
    </source>
</evidence>
<dbReference type="SUPFAM" id="SSF55658">
    <property type="entry name" value="L9 N-domain-like"/>
    <property type="match status" value="1"/>
</dbReference>
<gene>
    <name evidence="7 9" type="primary">rplI</name>
    <name evidence="9" type="ORF">H0A74_00700</name>
</gene>
<dbReference type="Gene3D" id="3.10.430.100">
    <property type="entry name" value="Ribosomal protein L9, C-terminal domain"/>
    <property type="match status" value="1"/>
</dbReference>
<accession>A0A853GB59</accession>